<feature type="chain" id="PRO_5041988550" evidence="1">
    <location>
        <begin position="24"/>
        <end position="907"/>
    </location>
</feature>
<dbReference type="InterPro" id="IPR011042">
    <property type="entry name" value="6-blade_b-propeller_TolB-like"/>
</dbReference>
<keyword evidence="1" id="KW-0732">Signal</keyword>
<dbReference type="AlphaFoldDB" id="A0AAD4MTT1"/>
<sequence>MSNYCIRLISLLILVNVLGLAQSDKKLKSKFFKKFTTYYTNWRSSHPRFSDDSRYVVFSRYEDGVRCPEISRISIDGSGLDGGGFWFTRLSPGFGVARNPSFAGSDGKHVIFESNIHKGPLKYHFPADEKADSKGKFVEYPCDDVLLCRNPVNNKTIAELCAELHYEIPPTMALYAVNQYGNLIAQLTGPNADSESLQYSGDATLAGNGKIVIFSGRCDTGICLYKFDYLPDDLKKADAKRPQVTKIDTSSLNEPNAAYGGVSFSSDGDTIVFHGYTPQPNNDTALQIFRARLDYGLFPITSTEIYLGHLSSQSFEKIPSSPPNVVQKLYPKFVPNTNNKKILYTAKLKVNYDNGTLEGYQLRMYDLDSNEDVEVTGVGDDYIEASDAAFNLDGTKLVFVINSAPNKEVIVRSIAVGEFYLPGNINSSNLMAFQQIPTEPESSALSELYESKPDEIVHFKDEKYFKNVRQLTFGGVNRKGYFKYSDASVIGFEAYGEPYGSDCSQIYEMNWTNRTIRRLSSGFGRSTIGPYRIGDWANDVYVTGVYASDFFNIVPNKTAVHPIICRRKLCDPFTLDALKDEELTSFCSGPTLELLNDSKVFTLSGGLISSVIHPNLPYVGEPYFGYGRYYFTAISKTESTSSKQGPSIVYKSARNDTYKRVTHWQRTGYKGGPVYNGAHIYANIHPTYQPTLAFHADFPCTQWWENITRFHKLFKYMLVDPSRTEIYVADESKRTNLELSEYALPNTTQLTNFGCASWGPTFLTDTFQILFTSDKNYCGKQKAKGSKDSDGNEIVGAADLFVIGSDGTGLEQITFSGPNIFDGDATLNSDGDKILWASTRNASKPGDVNLFMADWIYPSRKWPGSEETTQVPTTVPASDSAVILTDTTVILNAIVLFVIAKFITEFT</sequence>
<accession>A0AAD4MTT1</accession>
<evidence type="ECO:0000256" key="1">
    <source>
        <dbReference type="SAM" id="SignalP"/>
    </source>
</evidence>
<dbReference type="Proteomes" id="UP001201812">
    <property type="component" value="Unassembled WGS sequence"/>
</dbReference>
<protein>
    <submittedName>
        <fullName evidence="2">WD40-like protein</fullName>
    </submittedName>
</protein>
<dbReference type="Gene3D" id="2.120.10.30">
    <property type="entry name" value="TolB, C-terminal domain"/>
    <property type="match status" value="2"/>
</dbReference>
<dbReference type="PANTHER" id="PTHR36842">
    <property type="entry name" value="PROTEIN TOLB HOMOLOG"/>
    <property type="match status" value="1"/>
</dbReference>
<dbReference type="SUPFAM" id="SSF82171">
    <property type="entry name" value="DPP6 N-terminal domain-like"/>
    <property type="match status" value="1"/>
</dbReference>
<gene>
    <name evidence="2" type="ORF">DdX_13009</name>
</gene>
<evidence type="ECO:0000313" key="2">
    <source>
        <dbReference type="EMBL" id="KAI1706548.1"/>
    </source>
</evidence>
<reference evidence="2" key="1">
    <citation type="submission" date="2022-01" db="EMBL/GenBank/DDBJ databases">
        <title>Genome Sequence Resource for Two Populations of Ditylenchus destructor, the Migratory Endoparasitic Phytonematode.</title>
        <authorList>
            <person name="Zhang H."/>
            <person name="Lin R."/>
            <person name="Xie B."/>
        </authorList>
    </citation>
    <scope>NUCLEOTIDE SEQUENCE</scope>
    <source>
        <strain evidence="2">BazhouSP</strain>
    </source>
</reference>
<proteinExistence type="predicted"/>
<keyword evidence="3" id="KW-1185">Reference proteome</keyword>
<dbReference type="PANTHER" id="PTHR36842:SF1">
    <property type="entry name" value="PROTEIN TOLB"/>
    <property type="match status" value="1"/>
</dbReference>
<evidence type="ECO:0000313" key="3">
    <source>
        <dbReference type="Proteomes" id="UP001201812"/>
    </source>
</evidence>
<dbReference type="EMBL" id="JAKKPZ010000047">
    <property type="protein sequence ID" value="KAI1706548.1"/>
    <property type="molecule type" value="Genomic_DNA"/>
</dbReference>
<name>A0AAD4MTT1_9BILA</name>
<comment type="caution">
    <text evidence="2">The sequence shown here is derived from an EMBL/GenBank/DDBJ whole genome shotgun (WGS) entry which is preliminary data.</text>
</comment>
<organism evidence="2 3">
    <name type="scientific">Ditylenchus destructor</name>
    <dbReference type="NCBI Taxonomy" id="166010"/>
    <lineage>
        <taxon>Eukaryota</taxon>
        <taxon>Metazoa</taxon>
        <taxon>Ecdysozoa</taxon>
        <taxon>Nematoda</taxon>
        <taxon>Chromadorea</taxon>
        <taxon>Rhabditida</taxon>
        <taxon>Tylenchina</taxon>
        <taxon>Tylenchomorpha</taxon>
        <taxon>Sphaerularioidea</taxon>
        <taxon>Anguinidae</taxon>
        <taxon>Anguininae</taxon>
        <taxon>Ditylenchus</taxon>
    </lineage>
</organism>
<feature type="signal peptide" evidence="1">
    <location>
        <begin position="1"/>
        <end position="23"/>
    </location>
</feature>
<dbReference type="SUPFAM" id="SSF69304">
    <property type="entry name" value="Tricorn protease N-terminal domain"/>
    <property type="match status" value="1"/>
</dbReference>